<dbReference type="Proteomes" id="UP000269097">
    <property type="component" value="Chromosome"/>
</dbReference>
<dbReference type="KEGG" id="coh:EAV92_07080"/>
<feature type="transmembrane region" description="Helical" evidence="7">
    <location>
        <begin position="184"/>
        <end position="207"/>
    </location>
</feature>
<evidence type="ECO:0000256" key="3">
    <source>
        <dbReference type="ARBA" id="ARBA00022475"/>
    </source>
</evidence>
<dbReference type="PANTHER" id="PTHR43744:SF9">
    <property type="entry name" value="POLYGALACTURONAN_RHAMNOGALACTURONAN TRANSPORT SYSTEM PERMEASE PROTEIN YTCP"/>
    <property type="match status" value="1"/>
</dbReference>
<dbReference type="RefSeq" id="WP_123040414.1">
    <property type="nucleotide sequence ID" value="NZ_CP033433.1"/>
</dbReference>
<comment type="similarity">
    <text evidence="7">Belongs to the binding-protein-dependent transport system permease family.</text>
</comment>
<feature type="transmembrane region" description="Helical" evidence="7">
    <location>
        <begin position="262"/>
        <end position="281"/>
    </location>
</feature>
<accession>A0A3G3JVZ2</accession>
<dbReference type="SUPFAM" id="SSF161098">
    <property type="entry name" value="MetI-like"/>
    <property type="match status" value="1"/>
</dbReference>
<dbReference type="AlphaFoldDB" id="A0A3G3JVZ2"/>
<keyword evidence="4 7" id="KW-0812">Transmembrane</keyword>
<dbReference type="InterPro" id="IPR000515">
    <property type="entry name" value="MetI-like"/>
</dbReference>
<keyword evidence="6 7" id="KW-0472">Membrane</keyword>
<feature type="transmembrane region" description="Helical" evidence="7">
    <location>
        <begin position="112"/>
        <end position="132"/>
    </location>
</feature>
<feature type="domain" description="ABC transmembrane type-1" evidence="8">
    <location>
        <begin position="75"/>
        <end position="281"/>
    </location>
</feature>
<evidence type="ECO:0000256" key="1">
    <source>
        <dbReference type="ARBA" id="ARBA00004651"/>
    </source>
</evidence>
<dbReference type="GO" id="GO:0055085">
    <property type="term" value="P:transmembrane transport"/>
    <property type="evidence" value="ECO:0007669"/>
    <property type="project" value="InterPro"/>
</dbReference>
<evidence type="ECO:0000313" key="9">
    <source>
        <dbReference type="EMBL" id="AYQ72354.1"/>
    </source>
</evidence>
<keyword evidence="5 7" id="KW-1133">Transmembrane helix</keyword>
<evidence type="ECO:0000313" key="10">
    <source>
        <dbReference type="Proteomes" id="UP000269097"/>
    </source>
</evidence>
<dbReference type="InterPro" id="IPR035906">
    <property type="entry name" value="MetI-like_sf"/>
</dbReference>
<feature type="transmembrane region" description="Helical" evidence="7">
    <location>
        <begin position="43"/>
        <end position="62"/>
    </location>
</feature>
<comment type="subcellular location">
    <subcellularLocation>
        <location evidence="1 7">Cell membrane</location>
        <topology evidence="1 7">Multi-pass membrane protein</topology>
    </subcellularLocation>
</comment>
<keyword evidence="3" id="KW-1003">Cell membrane</keyword>
<evidence type="ECO:0000256" key="5">
    <source>
        <dbReference type="ARBA" id="ARBA00022989"/>
    </source>
</evidence>
<feature type="transmembrane region" description="Helical" evidence="7">
    <location>
        <begin position="144"/>
        <end position="164"/>
    </location>
</feature>
<dbReference type="PROSITE" id="PS50928">
    <property type="entry name" value="ABC_TM1"/>
    <property type="match status" value="1"/>
</dbReference>
<feature type="transmembrane region" description="Helical" evidence="7">
    <location>
        <begin position="12"/>
        <end position="37"/>
    </location>
</feature>
<evidence type="ECO:0000256" key="4">
    <source>
        <dbReference type="ARBA" id="ARBA00022692"/>
    </source>
</evidence>
<dbReference type="CDD" id="cd06261">
    <property type="entry name" value="TM_PBP2"/>
    <property type="match status" value="1"/>
</dbReference>
<dbReference type="PANTHER" id="PTHR43744">
    <property type="entry name" value="ABC TRANSPORTER PERMEASE PROTEIN MG189-RELATED-RELATED"/>
    <property type="match status" value="1"/>
</dbReference>
<dbReference type="GO" id="GO:0005886">
    <property type="term" value="C:plasma membrane"/>
    <property type="evidence" value="ECO:0007669"/>
    <property type="project" value="UniProtKB-SubCell"/>
</dbReference>
<evidence type="ECO:0000256" key="2">
    <source>
        <dbReference type="ARBA" id="ARBA00022448"/>
    </source>
</evidence>
<sequence>MVKSYRSSDRIIDIVIVAVLSLLGLSTLLPLIHIVAVSFSDKASVAGGMVTFYPIHATVVAYKAVISDHAFFRAFGVSIERVLLGGALQFVLTILTAYALSRPTSEFRTRNVYMWLLVFTMIFSGGMIPFYMTIRNLHMLDTMWALVLPSAVPVFNVVVLMNFFKSLPKELDEAALIDGAGPWYRMIALYVPLSLPSIATVTLFSLVGHWNAFFDGMLLMNSPDKYPLQTYLNQIIVQASQPQSHLTPDQIKQLAKLSDRTVNSAKILVSLVPILLVYPFLQRYFVTGITLGSVKE</sequence>
<gene>
    <name evidence="9" type="ORF">EAV92_07080</name>
</gene>
<keyword evidence="2 7" id="KW-0813">Transport</keyword>
<organism evidence="9 10">
    <name type="scientific">Cohnella candidum</name>
    <dbReference type="NCBI Taxonomy" id="2674991"/>
    <lineage>
        <taxon>Bacteria</taxon>
        <taxon>Bacillati</taxon>
        <taxon>Bacillota</taxon>
        <taxon>Bacilli</taxon>
        <taxon>Bacillales</taxon>
        <taxon>Paenibacillaceae</taxon>
        <taxon>Cohnella</taxon>
    </lineage>
</organism>
<dbReference type="EMBL" id="CP033433">
    <property type="protein sequence ID" value="AYQ72354.1"/>
    <property type="molecule type" value="Genomic_DNA"/>
</dbReference>
<reference evidence="9 10" key="1">
    <citation type="submission" date="2018-10" db="EMBL/GenBank/DDBJ databases">
        <title>Genome Sequence of Cohnella sp.</title>
        <authorList>
            <person name="Srinivasan S."/>
            <person name="Kim M.K."/>
        </authorList>
    </citation>
    <scope>NUCLEOTIDE SEQUENCE [LARGE SCALE GENOMIC DNA]</scope>
    <source>
        <strain evidence="9 10">18JY8-7</strain>
    </source>
</reference>
<evidence type="ECO:0000256" key="6">
    <source>
        <dbReference type="ARBA" id="ARBA00023136"/>
    </source>
</evidence>
<proteinExistence type="inferred from homology"/>
<dbReference type="Gene3D" id="1.10.3720.10">
    <property type="entry name" value="MetI-like"/>
    <property type="match status" value="1"/>
</dbReference>
<evidence type="ECO:0000256" key="7">
    <source>
        <dbReference type="RuleBase" id="RU363032"/>
    </source>
</evidence>
<evidence type="ECO:0000259" key="8">
    <source>
        <dbReference type="PROSITE" id="PS50928"/>
    </source>
</evidence>
<name>A0A3G3JVZ2_9BACL</name>
<keyword evidence="10" id="KW-1185">Reference proteome</keyword>
<protein>
    <submittedName>
        <fullName evidence="9">Carbohydrate ABC transporter permease</fullName>
    </submittedName>
</protein>
<feature type="transmembrane region" description="Helical" evidence="7">
    <location>
        <begin position="82"/>
        <end position="100"/>
    </location>
</feature>
<dbReference type="Pfam" id="PF00528">
    <property type="entry name" value="BPD_transp_1"/>
    <property type="match status" value="1"/>
</dbReference>